<feature type="transmembrane region" description="Helical" evidence="8">
    <location>
        <begin position="214"/>
        <end position="235"/>
    </location>
</feature>
<dbReference type="RefSeq" id="WP_065239884.1">
    <property type="nucleotide sequence ID" value="NZ_JTJM01000054.1"/>
</dbReference>
<evidence type="ECO:0000256" key="8">
    <source>
        <dbReference type="HAMAP-Rule" id="MF_01085"/>
    </source>
</evidence>
<dbReference type="NCBIfam" id="TIGR01620">
    <property type="entry name" value="hyp_HI0043"/>
    <property type="match status" value="1"/>
</dbReference>
<dbReference type="Pfam" id="PF05128">
    <property type="entry name" value="DUF697"/>
    <property type="match status" value="1"/>
</dbReference>
<evidence type="ECO:0000256" key="7">
    <source>
        <dbReference type="ARBA" id="ARBA00023136"/>
    </source>
</evidence>
<dbReference type="PANTHER" id="PTHR39342">
    <property type="entry name" value="UPF0283 MEMBRANE PROTEIN YCJF"/>
    <property type="match status" value="1"/>
</dbReference>
<evidence type="ECO:0000256" key="3">
    <source>
        <dbReference type="ARBA" id="ARBA00022475"/>
    </source>
</evidence>
<reference evidence="9 10" key="1">
    <citation type="submission" date="2014-11" db="EMBL/GenBank/DDBJ databases">
        <title>Pan-genome of Gallibacterium spp.</title>
        <authorList>
            <person name="Kudirkiene E."/>
            <person name="Bojesen A.M."/>
        </authorList>
    </citation>
    <scope>NUCLEOTIDE SEQUENCE [LARGE SCALE GENOMIC DNA]</scope>
    <source>
        <strain evidence="9 10">F151</strain>
    </source>
</reference>
<feature type="transmembrane region" description="Helical" evidence="8">
    <location>
        <begin position="95"/>
        <end position="113"/>
    </location>
</feature>
<sequence>MQEKKIFDTNEQSSTAEENLQAKREFHSSQIAIDEQAYQEQNQAENELRYALQRPLSWWQKGLIGTTFLFALAVIAQAIQWLIDAWQQHQWIDFAFALVFSSIVTLGFSAVINELRHLRQLKKLALLQQQNHAIQNTTAHTSATVSAKEGEQLTQQLAQYMQLSAQDPRYQRWQQYANQGYTSQELLRLFSEEFLQPIDLQAQKIINKQAIESAVIVAISPLALVDMCFVAWRHLRLINKLAKLYGVKLGYFSRIRLIKMVLFNIAFAGATDLIREVGMEWFSQDLTAKLSARAAQGVGVGLLTARLGIKTMELCRPVPFTSKERPKLYTVHKLLLTEVKNVIKDNIFSANKSKEYER</sequence>
<keyword evidence="5 8" id="KW-0812">Transmembrane</keyword>
<dbReference type="EMBL" id="JTJM01000054">
    <property type="protein sequence ID" value="OBW90713.1"/>
    <property type="molecule type" value="Genomic_DNA"/>
</dbReference>
<evidence type="ECO:0000313" key="10">
    <source>
        <dbReference type="Proteomes" id="UP000243558"/>
    </source>
</evidence>
<comment type="caution">
    <text evidence="9">The sequence shown here is derived from an EMBL/GenBank/DDBJ whole genome shotgun (WGS) entry which is preliminary data.</text>
</comment>
<dbReference type="Proteomes" id="UP000243558">
    <property type="component" value="Unassembled WGS sequence"/>
</dbReference>
<evidence type="ECO:0000256" key="2">
    <source>
        <dbReference type="ARBA" id="ARBA00008255"/>
    </source>
</evidence>
<keyword evidence="3 8" id="KW-1003">Cell membrane</keyword>
<evidence type="ECO:0000256" key="1">
    <source>
        <dbReference type="ARBA" id="ARBA00004429"/>
    </source>
</evidence>
<dbReference type="HAMAP" id="MF_01085">
    <property type="entry name" value="UPF0283"/>
    <property type="match status" value="1"/>
</dbReference>
<keyword evidence="7 8" id="KW-0472">Membrane</keyword>
<comment type="similarity">
    <text evidence="2 8">Belongs to the UPF0283 family.</text>
</comment>
<keyword evidence="4" id="KW-0997">Cell inner membrane</keyword>
<gene>
    <name evidence="9" type="ORF">QV01_09810</name>
</gene>
<dbReference type="GO" id="GO:0005886">
    <property type="term" value="C:plasma membrane"/>
    <property type="evidence" value="ECO:0007669"/>
    <property type="project" value="UniProtKB-SubCell"/>
</dbReference>
<protein>
    <recommendedName>
        <fullName evidence="8">UPF0283 membrane protein QV01_09810</fullName>
    </recommendedName>
</protein>
<dbReference type="OrthoDB" id="958025at2"/>
<keyword evidence="10" id="KW-1185">Reference proteome</keyword>
<dbReference type="AlphaFoldDB" id="A0A1A7NM67"/>
<dbReference type="InterPro" id="IPR006507">
    <property type="entry name" value="UPF0283"/>
</dbReference>
<proteinExistence type="inferred from homology"/>
<dbReference type="PANTHER" id="PTHR39342:SF1">
    <property type="entry name" value="UPF0283 MEMBRANE PROTEIN YCJF"/>
    <property type="match status" value="1"/>
</dbReference>
<evidence type="ECO:0000256" key="6">
    <source>
        <dbReference type="ARBA" id="ARBA00022989"/>
    </source>
</evidence>
<dbReference type="InterPro" id="IPR021147">
    <property type="entry name" value="DUF697"/>
</dbReference>
<evidence type="ECO:0000256" key="4">
    <source>
        <dbReference type="ARBA" id="ARBA00022519"/>
    </source>
</evidence>
<comment type="subcellular location">
    <subcellularLocation>
        <location evidence="1">Cell inner membrane</location>
        <topology evidence="1">Multi-pass membrane protein</topology>
    </subcellularLocation>
    <subcellularLocation>
        <location evidence="8">Cell membrane</location>
        <topology evidence="8">Multi-pass membrane protein</topology>
    </subcellularLocation>
</comment>
<name>A0A1A7NM67_9PAST</name>
<organism evidence="9 10">
    <name type="scientific">Gallibacterium genomosp. 3</name>
    <dbReference type="NCBI Taxonomy" id="505345"/>
    <lineage>
        <taxon>Bacteria</taxon>
        <taxon>Pseudomonadati</taxon>
        <taxon>Pseudomonadota</taxon>
        <taxon>Gammaproteobacteria</taxon>
        <taxon>Pasteurellales</taxon>
        <taxon>Pasteurellaceae</taxon>
        <taxon>Gallibacterium</taxon>
    </lineage>
</organism>
<keyword evidence="6 8" id="KW-1133">Transmembrane helix</keyword>
<feature type="transmembrane region" description="Helical" evidence="8">
    <location>
        <begin position="62"/>
        <end position="83"/>
    </location>
</feature>
<dbReference type="PATRIC" id="fig|505345.7.peg.1942"/>
<evidence type="ECO:0000313" key="9">
    <source>
        <dbReference type="EMBL" id="OBW90713.1"/>
    </source>
</evidence>
<accession>A0A1A7NM67</accession>
<evidence type="ECO:0000256" key="5">
    <source>
        <dbReference type="ARBA" id="ARBA00022692"/>
    </source>
</evidence>